<protein>
    <submittedName>
        <fullName evidence="2">Transposase</fullName>
    </submittedName>
</protein>
<accession>A0A1G7WP87</accession>
<evidence type="ECO:0000256" key="1">
    <source>
        <dbReference type="SAM" id="MobiDB-lite"/>
    </source>
</evidence>
<dbReference type="AlphaFoldDB" id="A0A1G7WP87"/>
<reference evidence="2 3" key="1">
    <citation type="submission" date="2016-10" db="EMBL/GenBank/DDBJ databases">
        <authorList>
            <person name="de Groot N.N."/>
        </authorList>
    </citation>
    <scope>NUCLEOTIDE SEQUENCE [LARGE SCALE GENOMIC DNA]</scope>
    <source>
        <strain evidence="2 3">DSM 569</strain>
    </source>
</reference>
<gene>
    <name evidence="2" type="ORF">SAMN04244560_02845</name>
</gene>
<dbReference type="Proteomes" id="UP000183404">
    <property type="component" value="Unassembled WGS sequence"/>
</dbReference>
<dbReference type="RefSeq" id="WP_280137025.1">
    <property type="nucleotide sequence ID" value="NZ_FNBS01000128.1"/>
</dbReference>
<name>A0A1G7WP87_THETY</name>
<dbReference type="EMBL" id="FNBS01000128">
    <property type="protein sequence ID" value="SDG73752.1"/>
    <property type="molecule type" value="Genomic_DNA"/>
</dbReference>
<feature type="region of interest" description="Disordered" evidence="1">
    <location>
        <begin position="21"/>
        <end position="41"/>
    </location>
</feature>
<evidence type="ECO:0000313" key="3">
    <source>
        <dbReference type="Proteomes" id="UP000183404"/>
    </source>
</evidence>
<proteinExistence type="predicted"/>
<organism evidence="2 3">
    <name type="scientific">Thermoanaerobacter thermohydrosulfuricus</name>
    <name type="common">Clostridium thermohydrosulfuricum</name>
    <dbReference type="NCBI Taxonomy" id="1516"/>
    <lineage>
        <taxon>Bacteria</taxon>
        <taxon>Bacillati</taxon>
        <taxon>Bacillota</taxon>
        <taxon>Clostridia</taxon>
        <taxon>Thermoanaerobacterales</taxon>
        <taxon>Thermoanaerobacteraceae</taxon>
        <taxon>Thermoanaerobacter</taxon>
    </lineage>
</organism>
<sequence>MLEGQRKYNEEFKNIIELYNSGKNPSESNSKYDITKSTISG</sequence>
<evidence type="ECO:0000313" key="2">
    <source>
        <dbReference type="EMBL" id="SDG73752.1"/>
    </source>
</evidence>